<name>A0ABQ9HYM3_9NEOP</name>
<feature type="region of interest" description="Disordered" evidence="1">
    <location>
        <begin position="605"/>
        <end position="632"/>
    </location>
</feature>
<dbReference type="EMBL" id="JARBHB010000003">
    <property type="protein sequence ID" value="KAJ8889482.1"/>
    <property type="molecule type" value="Genomic_DNA"/>
</dbReference>
<gene>
    <name evidence="2" type="ORF">PR048_008981</name>
</gene>
<keyword evidence="3" id="KW-1185">Reference proteome</keyword>
<comment type="caution">
    <text evidence="2">The sequence shown here is derived from an EMBL/GenBank/DDBJ whole genome shotgun (WGS) entry which is preliminary data.</text>
</comment>
<protein>
    <submittedName>
        <fullName evidence="2">Uncharacterized protein</fullName>
    </submittedName>
</protein>
<evidence type="ECO:0000256" key="1">
    <source>
        <dbReference type="SAM" id="MobiDB-lite"/>
    </source>
</evidence>
<reference evidence="2 3" key="1">
    <citation type="submission" date="2023-02" db="EMBL/GenBank/DDBJ databases">
        <title>LHISI_Scaffold_Assembly.</title>
        <authorList>
            <person name="Stuart O.P."/>
            <person name="Cleave R."/>
            <person name="Magrath M.J.L."/>
            <person name="Mikheyev A.S."/>
        </authorList>
    </citation>
    <scope>NUCLEOTIDE SEQUENCE [LARGE SCALE GENOMIC DNA]</scope>
    <source>
        <strain evidence="2">Daus_M_001</strain>
        <tissue evidence="2">Leg muscle</tissue>
    </source>
</reference>
<organism evidence="2 3">
    <name type="scientific">Dryococelus australis</name>
    <dbReference type="NCBI Taxonomy" id="614101"/>
    <lineage>
        <taxon>Eukaryota</taxon>
        <taxon>Metazoa</taxon>
        <taxon>Ecdysozoa</taxon>
        <taxon>Arthropoda</taxon>
        <taxon>Hexapoda</taxon>
        <taxon>Insecta</taxon>
        <taxon>Pterygota</taxon>
        <taxon>Neoptera</taxon>
        <taxon>Polyneoptera</taxon>
        <taxon>Phasmatodea</taxon>
        <taxon>Verophasmatodea</taxon>
        <taxon>Anareolatae</taxon>
        <taxon>Phasmatidae</taxon>
        <taxon>Eurycanthinae</taxon>
        <taxon>Dryococelus</taxon>
    </lineage>
</organism>
<feature type="compositionally biased region" description="Basic and acidic residues" evidence="1">
    <location>
        <begin position="1"/>
        <end position="24"/>
    </location>
</feature>
<feature type="region of interest" description="Disordered" evidence="1">
    <location>
        <begin position="1"/>
        <end position="33"/>
    </location>
</feature>
<dbReference type="Proteomes" id="UP001159363">
    <property type="component" value="Chromosome 3"/>
</dbReference>
<evidence type="ECO:0000313" key="2">
    <source>
        <dbReference type="EMBL" id="KAJ8889482.1"/>
    </source>
</evidence>
<sequence>MEQRRNGRAGERGRSQRKPAELRHRDMRKSGQRLPEVRDAVLCGEVRCAAGMQTRWVAWGRGSYATGCRRGLCRKWPPSSSGRVALASVWSREAPGVPNPPPLLYPPPHQHCSNHRNSRPITTDSLLQCRSFPLFIQLAQEMKAKNRPLLQLIPGKLNFSQVIDPYETFGAAMPNCIPDFVNIGFSGLPPTMVANLKTYSRQKEEDVSRGYPRFLRPFIPALLHAHLSSLSSALKTSLLRFNETRTAVYTKRIGAGWCSGYTTLLPHWQIGFRFPVGSPPDFRTMGFVPDDAAGRRVFSGISRFPGHLIPVLFHTYLASPLSALKTSVLRAGKISPRPFPQSGCSDCDLHFGAVVGATAASSRELRRVYTRHKARPGAAVVQITRCRVDSPPALHHAYTSQPRVSRQLRHQSLKAVHNQCFTQPECGHAHNERTATPTLTTRLKSISRACGCWNEREEGTGYPRENPLTSGIVQYYSHLQKSGVDRTGLNPVRLASEVAISLTRKSFANERLVTSSSAGSRANRDTCAVCQAHGPFLEPHATNEREGAQTSKERHAIYLKLSTYSVTPHPTTLVRPVIHPHFFPYHYRSYFQHCPLERAGVGKVYNGNNVNPRHSLSSDTRGDRSPSRPSSFSILTVPTKAIRAQSPPGSLRIFACENRADAAVGRRVFSGISRFPCLFSPALLRTSIILIGSQDLGSSYRLRRAIARDENVSDKLSCRGDDIVEDVRENRQSGSRVLKRRHANIVMFVNKGKETKNQIVETDATSFWRLFLHETFHDIDISREVCPSTA</sequence>
<proteinExistence type="predicted"/>
<evidence type="ECO:0000313" key="3">
    <source>
        <dbReference type="Proteomes" id="UP001159363"/>
    </source>
</evidence>
<accession>A0ABQ9HYM3</accession>